<protein>
    <submittedName>
        <fullName evidence="1">Uncharacterized protein</fullName>
    </submittedName>
</protein>
<accession>A0ACB9ZF83</accession>
<gene>
    <name evidence="1" type="ORF">F4820DRAFT_254713</name>
</gene>
<reference evidence="1 2" key="1">
    <citation type="journal article" date="2022" name="New Phytol.">
        <title>Ecological generalism drives hyperdiversity of secondary metabolite gene clusters in xylarialean endophytes.</title>
        <authorList>
            <person name="Franco M.E.E."/>
            <person name="Wisecaver J.H."/>
            <person name="Arnold A.E."/>
            <person name="Ju Y.M."/>
            <person name="Slot J.C."/>
            <person name="Ahrendt S."/>
            <person name="Moore L.P."/>
            <person name="Eastman K.E."/>
            <person name="Scott K."/>
            <person name="Konkel Z."/>
            <person name="Mondo S.J."/>
            <person name="Kuo A."/>
            <person name="Hayes R.D."/>
            <person name="Haridas S."/>
            <person name="Andreopoulos B."/>
            <person name="Riley R."/>
            <person name="LaButti K."/>
            <person name="Pangilinan J."/>
            <person name="Lipzen A."/>
            <person name="Amirebrahimi M."/>
            <person name="Yan J."/>
            <person name="Adam C."/>
            <person name="Keymanesh K."/>
            <person name="Ng V."/>
            <person name="Louie K."/>
            <person name="Northen T."/>
            <person name="Drula E."/>
            <person name="Henrissat B."/>
            <person name="Hsieh H.M."/>
            <person name="Youens-Clark K."/>
            <person name="Lutzoni F."/>
            <person name="Miadlikowska J."/>
            <person name="Eastwood D.C."/>
            <person name="Hamelin R.C."/>
            <person name="Grigoriev I.V."/>
            <person name="U'Ren J.M."/>
        </authorList>
    </citation>
    <scope>NUCLEOTIDE SEQUENCE [LARGE SCALE GENOMIC DNA]</scope>
    <source>
        <strain evidence="1 2">CBS 119005</strain>
    </source>
</reference>
<evidence type="ECO:0000313" key="2">
    <source>
        <dbReference type="Proteomes" id="UP001497700"/>
    </source>
</evidence>
<evidence type="ECO:0000313" key="1">
    <source>
        <dbReference type="EMBL" id="KAI4870399.1"/>
    </source>
</evidence>
<dbReference type="Proteomes" id="UP001497700">
    <property type="component" value="Unassembled WGS sequence"/>
</dbReference>
<name>A0ACB9ZF83_9PEZI</name>
<comment type="caution">
    <text evidence="1">The sequence shown here is derived from an EMBL/GenBank/DDBJ whole genome shotgun (WGS) entry which is preliminary data.</text>
</comment>
<keyword evidence="2" id="KW-1185">Reference proteome</keyword>
<sequence length="624" mass="70427">MSNLDPKNAPPAKPPVGPKLIDPKLQVPSQEPGIQFPNLRPIQTGPTTGPTTGQPEEQMRDVYQDMQGYIGATPWSKPYYSNHHHENPQVNTNMLGHVNCGYLSTPGRPPTLEGLKQHAQSLTFLISTLAPSSKGGLVDAENNPNKTMDPQTFTENQAFDWLNNLQIPYDNIDQAHRKPLNSLVNLVKKNSDEKGVEFHCPMTEAPIEWIEQNNKQSQAFPFQNHMTLLMHANECLERLDHEYSAMGGLLSIIPTDRDNVAEHPDLDKAKQTLIGQWLLYTQHLTGRMHELEIAYANALDVLAGEALVPAQHMSAQGPDGRSGREIVLPQDRWLLANAGEDVYEFIHRMLDKKEWFINEMDETFELQSTVGDRLRNPELQPDNEETIRGIVQVDLLTRFYRLKGSGRGTIFVLPAFADRPNTEHTREIENRPTVVTLPTPSYPDRTTAWDRRNLGIEQVNMKQSIDIGRKDEEIAQLKSLNEMHTQEMERLRVLNRVYETNQGADAAALAERTATAETERNLYRIETEKGSIERNALKNELAAYKQERREQQHIDVPADVTPAQDGKAYTLNKDTFGKYAARSAAVDAAKVGIDRVTSAIQNLIEQGQLDRQDFAWMDTVLNTA</sequence>
<dbReference type="EMBL" id="MU393424">
    <property type="protein sequence ID" value="KAI4870399.1"/>
    <property type="molecule type" value="Genomic_DNA"/>
</dbReference>
<organism evidence="1 2">
    <name type="scientific">Hypoxylon rubiginosum</name>
    <dbReference type="NCBI Taxonomy" id="110542"/>
    <lineage>
        <taxon>Eukaryota</taxon>
        <taxon>Fungi</taxon>
        <taxon>Dikarya</taxon>
        <taxon>Ascomycota</taxon>
        <taxon>Pezizomycotina</taxon>
        <taxon>Sordariomycetes</taxon>
        <taxon>Xylariomycetidae</taxon>
        <taxon>Xylariales</taxon>
        <taxon>Hypoxylaceae</taxon>
        <taxon>Hypoxylon</taxon>
    </lineage>
</organism>
<proteinExistence type="predicted"/>